<keyword evidence="3" id="KW-0732">Signal</keyword>
<dbReference type="Gene3D" id="1.20.5.170">
    <property type="match status" value="1"/>
</dbReference>
<feature type="chain" id="PRO_5026650544" evidence="3">
    <location>
        <begin position="24"/>
        <end position="480"/>
    </location>
</feature>
<name>A0A6J0ZTG7_9ROSI</name>
<keyword evidence="4" id="KW-1185">Reference proteome</keyword>
<feature type="coiled-coil region" evidence="1">
    <location>
        <begin position="103"/>
        <end position="193"/>
    </location>
</feature>
<dbReference type="Proteomes" id="UP000504621">
    <property type="component" value="Unplaced"/>
</dbReference>
<keyword evidence="2" id="KW-0472">Membrane</keyword>
<proteinExistence type="predicted"/>
<keyword evidence="2" id="KW-0812">Transmembrane</keyword>
<protein>
    <submittedName>
        <fullName evidence="5">Structural maintenance of chromosomes protein 2-like isoform X1</fullName>
    </submittedName>
</protein>
<gene>
    <name evidence="5" type="primary">LOC110411680</name>
</gene>
<dbReference type="OrthoDB" id="2017695at2759"/>
<evidence type="ECO:0000313" key="5">
    <source>
        <dbReference type="RefSeq" id="XP_021277614.1"/>
    </source>
</evidence>
<feature type="transmembrane region" description="Helical" evidence="2">
    <location>
        <begin position="430"/>
        <end position="450"/>
    </location>
</feature>
<keyword evidence="1" id="KW-0175">Coiled coil</keyword>
<organism evidence="4 5">
    <name type="scientific">Herrania umbratica</name>
    <dbReference type="NCBI Taxonomy" id="108875"/>
    <lineage>
        <taxon>Eukaryota</taxon>
        <taxon>Viridiplantae</taxon>
        <taxon>Streptophyta</taxon>
        <taxon>Embryophyta</taxon>
        <taxon>Tracheophyta</taxon>
        <taxon>Spermatophyta</taxon>
        <taxon>Magnoliopsida</taxon>
        <taxon>eudicotyledons</taxon>
        <taxon>Gunneridae</taxon>
        <taxon>Pentapetalae</taxon>
        <taxon>rosids</taxon>
        <taxon>malvids</taxon>
        <taxon>Malvales</taxon>
        <taxon>Malvaceae</taxon>
        <taxon>Byttnerioideae</taxon>
        <taxon>Herrania</taxon>
    </lineage>
</organism>
<dbReference type="AlphaFoldDB" id="A0A6J0ZTG7"/>
<evidence type="ECO:0000256" key="2">
    <source>
        <dbReference type="SAM" id="Phobius"/>
    </source>
</evidence>
<evidence type="ECO:0000256" key="1">
    <source>
        <dbReference type="SAM" id="Coils"/>
    </source>
</evidence>
<reference evidence="5" key="1">
    <citation type="submission" date="2025-08" db="UniProtKB">
        <authorList>
            <consortium name="RefSeq"/>
        </authorList>
    </citation>
    <scope>IDENTIFICATION</scope>
    <source>
        <tissue evidence="5">Leaf</tissue>
    </source>
</reference>
<dbReference type="PANTHER" id="PTHR34360">
    <property type="entry name" value="OS08G0519400 PROTEIN"/>
    <property type="match status" value="1"/>
</dbReference>
<dbReference type="PANTHER" id="PTHR34360:SF1">
    <property type="entry name" value="OS08G0519400 PROTEIN"/>
    <property type="match status" value="1"/>
</dbReference>
<evidence type="ECO:0000313" key="4">
    <source>
        <dbReference type="Proteomes" id="UP000504621"/>
    </source>
</evidence>
<accession>A0A6J0ZTG7</accession>
<dbReference type="GeneID" id="110411680"/>
<keyword evidence="2" id="KW-1133">Transmembrane helix</keyword>
<sequence length="480" mass="55502">MATSKKPLLFLVLLPLIFTQITADPSPGNVETLSSEHGDSALKHEVDYLGSKISVLESSVDERIRELRRKDESIRQLDTIIREKSDTISSLKIEIEYFEQKASLDAKEKMRNTHLQAAELEKQVDNVRKEIEMQNKKKVALEVRLNVAEEKIGGLNVKLEDLQRINSEQKSKIQKAEWALQLAQEEMMKAILRAASVSKAVTEVHGEWLPHWLAVHLYHFQAFLVSHWNELGRPALDITIQKVVEKKDQLKRWAEPHIRNVDVSLVSHWNEHGRPALDITIQKALEKKDQLKRWAEPHIRNVNTHWIPAMKEEWSTFINYLEPLCQSLLSKSNEVYHASMNSMAPHVVKARMLTDPYIQEVKKFAEPYVNQVVMVTRLHYETMEVALKPYTKKMIHTYRKLVNSASLYHHQVQETLKSHELTRTLANMDLAWLLAIAVLILPVIVLFQLFSVIFRKDKNAWSCCPHTTEGQETSSSQMNQ</sequence>
<evidence type="ECO:0000256" key="3">
    <source>
        <dbReference type="SAM" id="SignalP"/>
    </source>
</evidence>
<dbReference type="RefSeq" id="XP_021277614.1">
    <property type="nucleotide sequence ID" value="XM_021421939.1"/>
</dbReference>
<feature type="signal peptide" evidence="3">
    <location>
        <begin position="1"/>
        <end position="23"/>
    </location>
</feature>